<protein>
    <submittedName>
        <fullName evidence="2">Aminoglycoside phosphotransferase</fullName>
    </submittedName>
</protein>
<dbReference type="InterPro" id="IPR002575">
    <property type="entry name" value="Aminoglycoside_PTrfase"/>
</dbReference>
<name>A0ABS4QIF3_9NOCA</name>
<dbReference type="RefSeq" id="WP_245366078.1">
    <property type="nucleotide sequence ID" value="NZ_JAGGMR010000001.1"/>
</dbReference>
<evidence type="ECO:0000313" key="3">
    <source>
        <dbReference type="Proteomes" id="UP001519325"/>
    </source>
</evidence>
<comment type="caution">
    <text evidence="2">The sequence shown here is derived from an EMBL/GenBank/DDBJ whole genome shotgun (WGS) entry which is preliminary data.</text>
</comment>
<accession>A0ABS4QIF3</accession>
<proteinExistence type="predicted"/>
<dbReference type="EMBL" id="JAGGMR010000001">
    <property type="protein sequence ID" value="MBP2191493.1"/>
    <property type="molecule type" value="Genomic_DNA"/>
</dbReference>
<organism evidence="2 3">
    <name type="scientific">Nocardia goodfellowii</name>
    <dbReference type="NCBI Taxonomy" id="882446"/>
    <lineage>
        <taxon>Bacteria</taxon>
        <taxon>Bacillati</taxon>
        <taxon>Actinomycetota</taxon>
        <taxon>Actinomycetes</taxon>
        <taxon>Mycobacteriales</taxon>
        <taxon>Nocardiaceae</taxon>
        <taxon>Nocardia</taxon>
    </lineage>
</organism>
<dbReference type="Proteomes" id="UP001519325">
    <property type="component" value="Unassembled WGS sequence"/>
</dbReference>
<keyword evidence="3" id="KW-1185">Reference proteome</keyword>
<dbReference type="InterPro" id="IPR011009">
    <property type="entry name" value="Kinase-like_dom_sf"/>
</dbReference>
<dbReference type="SUPFAM" id="SSF56112">
    <property type="entry name" value="Protein kinase-like (PK-like)"/>
    <property type="match status" value="1"/>
</dbReference>
<reference evidence="2 3" key="1">
    <citation type="submission" date="2021-03" db="EMBL/GenBank/DDBJ databases">
        <title>Sequencing the genomes of 1000 actinobacteria strains.</title>
        <authorList>
            <person name="Klenk H.-P."/>
        </authorList>
    </citation>
    <scope>NUCLEOTIDE SEQUENCE [LARGE SCALE GENOMIC DNA]</scope>
    <source>
        <strain evidence="2 3">DSM 45516</strain>
    </source>
</reference>
<evidence type="ECO:0000313" key="2">
    <source>
        <dbReference type="EMBL" id="MBP2191493.1"/>
    </source>
</evidence>
<feature type="domain" description="Aminoglycoside phosphotransferase" evidence="1">
    <location>
        <begin position="41"/>
        <end position="241"/>
    </location>
</feature>
<dbReference type="Gene3D" id="3.90.1200.10">
    <property type="match status" value="1"/>
</dbReference>
<gene>
    <name evidence="2" type="ORF">BJ987_004394</name>
</gene>
<sequence length="293" mass="33001">MTATTASEVVLARAARRVGLEATGPKMIREGSHAIYRLGGIVARIGRPGSLEDAERELRVSRWLNGSGTPTVEAVSELPQPIVVDDRPVTWWQLIPDHRPATPAELGAMLRALHSLRPPAEPKLCEYDPFADLHERLATADTIDNDDRNWLLSHYDELYQRYDELPKPVQLSVIHGDAWQGNLVVPPSGISTVLDLDKVSLGRPEWDLIQLAVDYADFRRVSTDQYRSFVRAYGGYDVTSWPTFRLFADIQELRWVGFALDRAGTSEPAAQQATHRIACLRGDILRPWRWEAM</sequence>
<dbReference type="Pfam" id="PF01636">
    <property type="entry name" value="APH"/>
    <property type="match status" value="1"/>
</dbReference>
<evidence type="ECO:0000259" key="1">
    <source>
        <dbReference type="Pfam" id="PF01636"/>
    </source>
</evidence>